<accession>A0ABU6ZMM4</accession>
<dbReference type="Proteomes" id="UP001341840">
    <property type="component" value="Unassembled WGS sequence"/>
</dbReference>
<protein>
    <submittedName>
        <fullName evidence="1">Uncharacterized protein</fullName>
    </submittedName>
</protein>
<feature type="non-terminal residue" evidence="1">
    <location>
        <position position="1"/>
    </location>
</feature>
<proteinExistence type="predicted"/>
<evidence type="ECO:0000313" key="1">
    <source>
        <dbReference type="EMBL" id="MED6223179.1"/>
    </source>
</evidence>
<comment type="caution">
    <text evidence="1">The sequence shown here is derived from an EMBL/GenBank/DDBJ whole genome shotgun (WGS) entry which is preliminary data.</text>
</comment>
<name>A0ABU6ZMM4_9FABA</name>
<sequence length="156" mass="17270">TAKTGLQGRTAVVRALDVLSSEYSDGGFRVIREVHGGWRHGYVSAAAPGNRDGEGGVKCAITQHHANQIWVLVVFKAPFSTAGGDGEDYLGLRRFGWGLDREWRRRGFGGWDRVSRRKLGFLLIASEGSVCGLDFEYIQEGYGQNNWEKNPPVRAM</sequence>
<gene>
    <name evidence="1" type="ORF">PIB30_071485</name>
</gene>
<evidence type="ECO:0000313" key="2">
    <source>
        <dbReference type="Proteomes" id="UP001341840"/>
    </source>
</evidence>
<dbReference type="EMBL" id="JASCZI010272687">
    <property type="protein sequence ID" value="MED6223179.1"/>
    <property type="molecule type" value="Genomic_DNA"/>
</dbReference>
<organism evidence="1 2">
    <name type="scientific">Stylosanthes scabra</name>
    <dbReference type="NCBI Taxonomy" id="79078"/>
    <lineage>
        <taxon>Eukaryota</taxon>
        <taxon>Viridiplantae</taxon>
        <taxon>Streptophyta</taxon>
        <taxon>Embryophyta</taxon>
        <taxon>Tracheophyta</taxon>
        <taxon>Spermatophyta</taxon>
        <taxon>Magnoliopsida</taxon>
        <taxon>eudicotyledons</taxon>
        <taxon>Gunneridae</taxon>
        <taxon>Pentapetalae</taxon>
        <taxon>rosids</taxon>
        <taxon>fabids</taxon>
        <taxon>Fabales</taxon>
        <taxon>Fabaceae</taxon>
        <taxon>Papilionoideae</taxon>
        <taxon>50 kb inversion clade</taxon>
        <taxon>dalbergioids sensu lato</taxon>
        <taxon>Dalbergieae</taxon>
        <taxon>Pterocarpus clade</taxon>
        <taxon>Stylosanthes</taxon>
    </lineage>
</organism>
<keyword evidence="2" id="KW-1185">Reference proteome</keyword>
<reference evidence="1 2" key="1">
    <citation type="journal article" date="2023" name="Plants (Basel)">
        <title>Bridging the Gap: Combining Genomics and Transcriptomics Approaches to Understand Stylosanthes scabra, an Orphan Legume from the Brazilian Caatinga.</title>
        <authorList>
            <person name="Ferreira-Neto J.R.C."/>
            <person name="da Silva M.D."/>
            <person name="Binneck E."/>
            <person name="de Melo N.F."/>
            <person name="da Silva R.H."/>
            <person name="de Melo A.L.T.M."/>
            <person name="Pandolfi V."/>
            <person name="Bustamante F.O."/>
            <person name="Brasileiro-Vidal A.C."/>
            <person name="Benko-Iseppon A.M."/>
        </authorList>
    </citation>
    <scope>NUCLEOTIDE SEQUENCE [LARGE SCALE GENOMIC DNA]</scope>
    <source>
        <tissue evidence="1">Leaves</tissue>
    </source>
</reference>